<dbReference type="PANTHER" id="PTHR10127">
    <property type="entry name" value="DISCOIDIN, CUB, EGF, LAMININ , AND ZINC METALLOPROTEASE DOMAIN CONTAINING"/>
    <property type="match status" value="1"/>
</dbReference>
<dbReference type="RefSeq" id="XP_019631582.1">
    <property type="nucleotide sequence ID" value="XM_019776023.1"/>
</dbReference>
<keyword evidence="3 4" id="KW-0482">Metalloprotease</keyword>
<sequence length="210" mass="23034">MRALTVSTAVLLVFGVGPVASAPGTACKDENGNCAGWAAVGECDANPGYMLFYCAESCGLCSRSESDVDPKAIVTAPAGSELQLASGSGWRDAGAVSRYQLSWKGTILHELMHVVGFWHEHQRPDRDDYVTIRLQNAEERYHHAFDKLPNSRKLGLSYDYGSIMHYESYAFSINGRQTIVPKLPLNGVVLGETEELSSLDIRKINKLYDC</sequence>
<dbReference type="PROSITE" id="PS51670">
    <property type="entry name" value="SHKT"/>
    <property type="match status" value="1"/>
</dbReference>
<dbReference type="OrthoDB" id="291007at2759"/>
<evidence type="ECO:0000256" key="1">
    <source>
        <dbReference type="ARBA" id="ARBA00002657"/>
    </source>
</evidence>
<evidence type="ECO:0000256" key="4">
    <source>
        <dbReference type="RuleBase" id="RU361183"/>
    </source>
</evidence>
<dbReference type="GO" id="GO:0008270">
    <property type="term" value="F:zinc ion binding"/>
    <property type="evidence" value="ECO:0007669"/>
    <property type="project" value="UniProtKB-UniRule"/>
</dbReference>
<dbReference type="InterPro" id="IPR003582">
    <property type="entry name" value="ShKT_dom"/>
</dbReference>
<keyword evidence="3 4" id="KW-0645">Protease</keyword>
<keyword evidence="7" id="KW-1185">Reference proteome</keyword>
<dbReference type="Pfam" id="PF01549">
    <property type="entry name" value="ShK"/>
    <property type="match status" value="1"/>
</dbReference>
<dbReference type="GO" id="GO:0004222">
    <property type="term" value="F:metalloendopeptidase activity"/>
    <property type="evidence" value="ECO:0007669"/>
    <property type="project" value="UniProtKB-UniRule"/>
</dbReference>
<dbReference type="PRINTS" id="PR00480">
    <property type="entry name" value="ASTACIN"/>
</dbReference>
<dbReference type="Proteomes" id="UP000515135">
    <property type="component" value="Unplaced"/>
</dbReference>
<feature type="signal peptide" evidence="4">
    <location>
        <begin position="1"/>
        <end position="21"/>
    </location>
</feature>
<dbReference type="GeneID" id="109475421"/>
<reference evidence="8" key="1">
    <citation type="submission" date="2025-08" db="UniProtKB">
        <authorList>
            <consortium name="RefSeq"/>
        </authorList>
    </citation>
    <scope>IDENTIFICATION</scope>
    <source>
        <tissue evidence="8">Gonad</tissue>
    </source>
</reference>
<dbReference type="SMART" id="SM00235">
    <property type="entry name" value="ZnMc"/>
    <property type="match status" value="1"/>
</dbReference>
<keyword evidence="3 4" id="KW-0862">Zinc</keyword>
<evidence type="ECO:0000256" key="3">
    <source>
        <dbReference type="PROSITE-ProRule" id="PRU01211"/>
    </source>
</evidence>
<dbReference type="GO" id="GO:0006508">
    <property type="term" value="P:proteolysis"/>
    <property type="evidence" value="ECO:0007669"/>
    <property type="project" value="UniProtKB-KW"/>
</dbReference>
<protein>
    <recommendedName>
        <fullName evidence="4">Metalloendopeptidase</fullName>
        <ecNumber evidence="4">3.4.24.-</ecNumber>
    </recommendedName>
</protein>
<comment type="caution">
    <text evidence="2">Lacks conserved residue(s) required for the propagation of feature annotation.</text>
</comment>
<feature type="domain" description="ShKT" evidence="5">
    <location>
        <begin position="27"/>
        <end position="61"/>
    </location>
</feature>
<evidence type="ECO:0000259" key="6">
    <source>
        <dbReference type="PROSITE" id="PS51864"/>
    </source>
</evidence>
<feature type="binding site" evidence="3">
    <location>
        <position position="119"/>
    </location>
    <ligand>
        <name>Zn(2+)</name>
        <dbReference type="ChEBI" id="CHEBI:29105"/>
        <note>catalytic</note>
    </ligand>
</feature>
<evidence type="ECO:0000313" key="8">
    <source>
        <dbReference type="RefSeq" id="XP_019631582.1"/>
    </source>
</evidence>
<keyword evidence="3 4" id="KW-0378">Hydrolase</keyword>
<gene>
    <name evidence="8" type="primary">LOC109475421</name>
</gene>
<feature type="active site" evidence="3">
    <location>
        <position position="110"/>
    </location>
</feature>
<accession>A0A6P4ZKH6</accession>
<dbReference type="InterPro" id="IPR001506">
    <property type="entry name" value="Peptidase_M12A"/>
</dbReference>
<comment type="cofactor">
    <cofactor evidence="3 4">
        <name>Zn(2+)</name>
        <dbReference type="ChEBI" id="CHEBI:29105"/>
    </cofactor>
    <text evidence="3 4">Binds 1 zinc ion per subunit.</text>
</comment>
<evidence type="ECO:0000256" key="2">
    <source>
        <dbReference type="PROSITE-ProRule" id="PRU01005"/>
    </source>
</evidence>
<dbReference type="InterPro" id="IPR024079">
    <property type="entry name" value="MetalloPept_cat_dom_sf"/>
</dbReference>
<comment type="function">
    <text evidence="1">Metalloprotease.</text>
</comment>
<dbReference type="PANTHER" id="PTHR10127:SF883">
    <property type="entry name" value="ZINC METALLOPROTEINASE NAS-8"/>
    <property type="match status" value="1"/>
</dbReference>
<dbReference type="SMART" id="SM00254">
    <property type="entry name" value="ShKT"/>
    <property type="match status" value="1"/>
</dbReference>
<keyword evidence="4" id="KW-0732">Signal</keyword>
<proteinExistence type="predicted"/>
<feature type="binding site" evidence="3">
    <location>
        <position position="109"/>
    </location>
    <ligand>
        <name>Zn(2+)</name>
        <dbReference type="ChEBI" id="CHEBI:29105"/>
        <note>catalytic</note>
    </ligand>
</feature>
<dbReference type="SUPFAM" id="SSF55486">
    <property type="entry name" value="Metalloproteases ('zincins'), catalytic domain"/>
    <property type="match status" value="1"/>
</dbReference>
<keyword evidence="3 4" id="KW-0479">Metal-binding</keyword>
<dbReference type="KEGG" id="bbel:109475421"/>
<dbReference type="PROSITE" id="PS51864">
    <property type="entry name" value="ASTACIN"/>
    <property type="match status" value="1"/>
</dbReference>
<dbReference type="EC" id="3.4.24.-" evidence="4"/>
<dbReference type="Gene3D" id="3.40.390.10">
    <property type="entry name" value="Collagenase (Catalytic Domain)"/>
    <property type="match status" value="1"/>
</dbReference>
<evidence type="ECO:0000313" key="7">
    <source>
        <dbReference type="Proteomes" id="UP000515135"/>
    </source>
</evidence>
<dbReference type="Pfam" id="PF01400">
    <property type="entry name" value="Astacin"/>
    <property type="match status" value="1"/>
</dbReference>
<feature type="binding site" evidence="3">
    <location>
        <position position="113"/>
    </location>
    <ligand>
        <name>Zn(2+)</name>
        <dbReference type="ChEBI" id="CHEBI:29105"/>
        <note>catalytic</note>
    </ligand>
</feature>
<feature type="domain" description="Peptidase M12A" evidence="6">
    <location>
        <begin position="103"/>
        <end position="210"/>
    </location>
</feature>
<keyword evidence="2" id="KW-1015">Disulfide bond</keyword>
<evidence type="ECO:0000259" key="5">
    <source>
        <dbReference type="PROSITE" id="PS51670"/>
    </source>
</evidence>
<organism evidence="7 8">
    <name type="scientific">Branchiostoma belcheri</name>
    <name type="common">Amphioxus</name>
    <dbReference type="NCBI Taxonomy" id="7741"/>
    <lineage>
        <taxon>Eukaryota</taxon>
        <taxon>Metazoa</taxon>
        <taxon>Chordata</taxon>
        <taxon>Cephalochordata</taxon>
        <taxon>Leptocardii</taxon>
        <taxon>Amphioxiformes</taxon>
        <taxon>Branchiostomatidae</taxon>
        <taxon>Branchiostoma</taxon>
    </lineage>
</organism>
<feature type="chain" id="PRO_5028506647" description="Metalloendopeptidase" evidence="4">
    <location>
        <begin position="22"/>
        <end position="210"/>
    </location>
</feature>
<dbReference type="InterPro" id="IPR006026">
    <property type="entry name" value="Peptidase_Metallo"/>
</dbReference>
<name>A0A6P4ZKH6_BRABE</name>
<feature type="disulfide bond" evidence="2">
    <location>
        <begin position="27"/>
        <end position="61"/>
    </location>
</feature>
<dbReference type="AlphaFoldDB" id="A0A6P4ZKH6"/>